<evidence type="ECO:0000313" key="41">
    <source>
        <dbReference type="Proteomes" id="UP000553016"/>
    </source>
</evidence>
<dbReference type="EMBL" id="JAARPT010000009">
    <property type="protein sequence ID" value="MBC1402780.1"/>
    <property type="molecule type" value="Genomic_DNA"/>
</dbReference>
<dbReference type="EMBL" id="JAARXI010000008">
    <property type="protein sequence ID" value="MBC2117867.1"/>
    <property type="molecule type" value="Genomic_DNA"/>
</dbReference>
<evidence type="ECO:0000313" key="45">
    <source>
        <dbReference type="Proteomes" id="UP000586951"/>
    </source>
</evidence>
<comment type="subunit">
    <text evidence="6">Part of the FGAM synthase complex composed of 1 PurL, 1 PurQ and 2 PurS subunits.</text>
</comment>
<evidence type="ECO:0000313" key="46">
    <source>
        <dbReference type="Proteomes" id="UP000591929"/>
    </source>
</evidence>
<dbReference type="PANTHER" id="PTHR34696:SF1">
    <property type="entry name" value="PHOSPHORIBOSYLFORMYLGLYCINAMIDINE SYNTHASE SUBUNIT PURS"/>
    <property type="match status" value="1"/>
</dbReference>
<dbReference type="EMBL" id="JNFA01000003">
    <property type="protein sequence ID" value="KGL44268.1"/>
    <property type="molecule type" value="Genomic_DNA"/>
</dbReference>
<dbReference type="GO" id="GO:0004642">
    <property type="term" value="F:phosphoribosylformylglycinamidine synthase activity"/>
    <property type="evidence" value="ECO:0007669"/>
    <property type="project" value="UniProtKB-UniRule"/>
</dbReference>
<dbReference type="EMBL" id="JAARVD010000008">
    <property type="protein sequence ID" value="MBC1797904.1"/>
    <property type="molecule type" value="Genomic_DNA"/>
</dbReference>
<dbReference type="SUPFAM" id="SSF82697">
    <property type="entry name" value="PurS-like"/>
    <property type="match status" value="1"/>
</dbReference>
<dbReference type="EMBL" id="JAARSH010000014">
    <property type="protein sequence ID" value="MBC1617808.1"/>
    <property type="molecule type" value="Genomic_DNA"/>
</dbReference>
<dbReference type="Pfam" id="PF02700">
    <property type="entry name" value="PurS"/>
    <property type="match status" value="1"/>
</dbReference>
<keyword evidence="5 6" id="KW-0067">ATP-binding</keyword>
<dbReference type="EMBL" id="JAARYD010000009">
    <property type="protein sequence ID" value="MBC2178061.1"/>
    <property type="molecule type" value="Genomic_DNA"/>
</dbReference>
<dbReference type="EMBL" id="JAARRW010000008">
    <property type="protein sequence ID" value="MBC1563399.1"/>
    <property type="molecule type" value="Genomic_DNA"/>
</dbReference>
<evidence type="ECO:0000313" key="8">
    <source>
        <dbReference type="EMBL" id="MBC1333162.1"/>
    </source>
</evidence>
<evidence type="ECO:0000313" key="18">
    <source>
        <dbReference type="EMBL" id="MBC2117867.1"/>
    </source>
</evidence>
<evidence type="ECO:0000313" key="22">
    <source>
        <dbReference type="EMBL" id="MBC2245286.1"/>
    </source>
</evidence>
<keyword evidence="27" id="KW-1185">Reference proteome</keyword>
<evidence type="ECO:0000313" key="32">
    <source>
        <dbReference type="Proteomes" id="UP000541735"/>
    </source>
</evidence>
<dbReference type="Proteomes" id="UP000541735">
    <property type="component" value="Unassembled WGS sequence"/>
</dbReference>
<dbReference type="GO" id="GO:0005524">
    <property type="term" value="F:ATP binding"/>
    <property type="evidence" value="ECO:0007669"/>
    <property type="project" value="UniProtKB-UniRule"/>
</dbReference>
<dbReference type="EC" id="6.3.5.3" evidence="6"/>
<dbReference type="EMBL" id="JAARYY010000010">
    <property type="protein sequence ID" value="MBC2245286.1"/>
    <property type="molecule type" value="Genomic_DNA"/>
</dbReference>
<evidence type="ECO:0000313" key="24">
    <source>
        <dbReference type="EMBL" id="MBC2294687.1"/>
    </source>
</evidence>
<dbReference type="NCBIfam" id="NF004630">
    <property type="entry name" value="PRK05974.1"/>
    <property type="match status" value="1"/>
</dbReference>
<dbReference type="InterPro" id="IPR003850">
    <property type="entry name" value="PurS"/>
</dbReference>
<dbReference type="Proteomes" id="UP000585696">
    <property type="component" value="Unassembled WGS sequence"/>
</dbReference>
<dbReference type="Gene3D" id="3.30.1280.10">
    <property type="entry name" value="Phosphoribosylformylglycinamidine synthase subunit PurS"/>
    <property type="match status" value="1"/>
</dbReference>
<keyword evidence="3 6" id="KW-0547">Nucleotide-binding</keyword>
<name>A0A099WI93_9LIST</name>
<evidence type="ECO:0000313" key="30">
    <source>
        <dbReference type="Proteomes" id="UP000532866"/>
    </source>
</evidence>
<evidence type="ECO:0000313" key="38">
    <source>
        <dbReference type="Proteomes" id="UP000547643"/>
    </source>
</evidence>
<evidence type="ECO:0000313" key="36">
    <source>
        <dbReference type="Proteomes" id="UP000546244"/>
    </source>
</evidence>
<dbReference type="NCBIfam" id="TIGR00302">
    <property type="entry name" value="phosphoribosylformylglycinamidine synthase subunit PurS"/>
    <property type="match status" value="1"/>
</dbReference>
<dbReference type="EMBL" id="JAARWW010000008">
    <property type="protein sequence ID" value="MBC2005251.1"/>
    <property type="molecule type" value="Genomic_DNA"/>
</dbReference>
<organism evidence="7 27">
    <name type="scientific">Listeria booriae</name>
    <dbReference type="NCBI Taxonomy" id="1552123"/>
    <lineage>
        <taxon>Bacteria</taxon>
        <taxon>Bacillati</taxon>
        <taxon>Bacillota</taxon>
        <taxon>Bacilli</taxon>
        <taxon>Bacillales</taxon>
        <taxon>Listeriaceae</taxon>
        <taxon>Listeria</taxon>
    </lineage>
</organism>
<evidence type="ECO:0000313" key="29">
    <source>
        <dbReference type="Proteomes" id="UP000529446"/>
    </source>
</evidence>
<comment type="catalytic activity">
    <reaction evidence="6">
        <text>N(2)-formyl-N(1)-(5-phospho-beta-D-ribosyl)glycinamide + L-glutamine + ATP + H2O = 2-formamido-N(1)-(5-O-phospho-beta-D-ribosyl)acetamidine + L-glutamate + ADP + phosphate + H(+)</text>
        <dbReference type="Rhea" id="RHEA:17129"/>
        <dbReference type="ChEBI" id="CHEBI:15377"/>
        <dbReference type="ChEBI" id="CHEBI:15378"/>
        <dbReference type="ChEBI" id="CHEBI:29985"/>
        <dbReference type="ChEBI" id="CHEBI:30616"/>
        <dbReference type="ChEBI" id="CHEBI:43474"/>
        <dbReference type="ChEBI" id="CHEBI:58359"/>
        <dbReference type="ChEBI" id="CHEBI:147286"/>
        <dbReference type="ChEBI" id="CHEBI:147287"/>
        <dbReference type="ChEBI" id="CHEBI:456216"/>
        <dbReference type="EC" id="6.3.5.3"/>
    </reaction>
</comment>
<dbReference type="Proteomes" id="UP000586951">
    <property type="component" value="Unassembled WGS sequence"/>
</dbReference>
<evidence type="ECO:0000256" key="2">
    <source>
        <dbReference type="ARBA" id="ARBA00022598"/>
    </source>
</evidence>
<evidence type="ECO:0000313" key="35">
    <source>
        <dbReference type="Proteomes" id="UP000544413"/>
    </source>
</evidence>
<dbReference type="OrthoDB" id="9799101at2"/>
<evidence type="ECO:0000313" key="33">
    <source>
        <dbReference type="Proteomes" id="UP000541955"/>
    </source>
</evidence>
<dbReference type="EMBL" id="JAARZS010000046">
    <property type="protein sequence ID" value="MBC2285499.1"/>
    <property type="molecule type" value="Genomic_DNA"/>
</dbReference>
<dbReference type="Proteomes" id="UP000565628">
    <property type="component" value="Unassembled WGS sequence"/>
</dbReference>
<reference evidence="7 27" key="1">
    <citation type="submission" date="2014-05" db="EMBL/GenBank/DDBJ databases">
        <title>Novel Listeriaceae from food processing environments.</title>
        <authorList>
            <person name="den Bakker H.C."/>
        </authorList>
    </citation>
    <scope>NUCLEOTIDE SEQUENCE [LARGE SCALE GENOMIC DNA]</scope>
    <source>
        <strain evidence="7 27">FSL A5-0281</strain>
    </source>
</reference>
<evidence type="ECO:0000313" key="28">
    <source>
        <dbReference type="Proteomes" id="UP000519573"/>
    </source>
</evidence>
<dbReference type="Proteomes" id="UP000543005">
    <property type="component" value="Unassembled WGS sequence"/>
</dbReference>
<dbReference type="Proteomes" id="UP000547643">
    <property type="component" value="Unassembled WGS sequence"/>
</dbReference>
<comment type="similarity">
    <text evidence="6">Belongs to the PurS family.</text>
</comment>
<evidence type="ECO:0000313" key="43">
    <source>
        <dbReference type="Proteomes" id="UP000574104"/>
    </source>
</evidence>
<evidence type="ECO:0000313" key="11">
    <source>
        <dbReference type="EMBL" id="MBC1492972.1"/>
    </source>
</evidence>
<dbReference type="GO" id="GO:0005737">
    <property type="term" value="C:cytoplasm"/>
    <property type="evidence" value="ECO:0007669"/>
    <property type="project" value="UniProtKB-SubCell"/>
</dbReference>
<comment type="pathway">
    <text evidence="6">Purine metabolism; IMP biosynthesis via de novo pathway; 5-amino-1-(5-phospho-D-ribosyl)imidazole from N(2)-formyl-N(1)-(5-phospho-D-ribosyl)glycinamide: step 1/2.</text>
</comment>
<dbReference type="UniPathway" id="UPA00074">
    <property type="reaction ID" value="UER00128"/>
</dbReference>
<evidence type="ECO:0000256" key="5">
    <source>
        <dbReference type="ARBA" id="ARBA00022840"/>
    </source>
</evidence>
<dbReference type="Proteomes" id="UP000532866">
    <property type="component" value="Unassembled WGS sequence"/>
</dbReference>
<sequence>MYNVKVFVTLKKSVLDPQGAAVMGSLKSLNYGEVEDVRIGKYMELQVAKSDRDIHAVLDEMCDKLLTNPVMEDYRYEIEEA</sequence>
<dbReference type="Proteomes" id="UP000574104">
    <property type="component" value="Unassembled WGS sequence"/>
</dbReference>
<evidence type="ECO:0000313" key="7">
    <source>
        <dbReference type="EMBL" id="KGL44268.1"/>
    </source>
</evidence>
<dbReference type="EMBL" id="JAASWV010000013">
    <property type="protein sequence ID" value="MBC2311316.1"/>
    <property type="molecule type" value="Genomic_DNA"/>
</dbReference>
<dbReference type="HAMAP" id="MF_01926">
    <property type="entry name" value="PurS"/>
    <property type="match status" value="1"/>
</dbReference>
<dbReference type="RefSeq" id="WP_036083479.1">
    <property type="nucleotide sequence ID" value="NZ_CBCSHQ010000015.1"/>
</dbReference>
<dbReference type="Proteomes" id="UP000029844">
    <property type="component" value="Unassembled WGS sequence"/>
</dbReference>
<dbReference type="EMBL" id="JAARZA010000010">
    <property type="protein sequence ID" value="MBC2242217.1"/>
    <property type="molecule type" value="Genomic_DNA"/>
</dbReference>
<dbReference type="EMBL" id="JAARPL010000011">
    <property type="protein sequence ID" value="MBC1373432.1"/>
    <property type="molecule type" value="Genomic_DNA"/>
</dbReference>
<evidence type="ECO:0000313" key="16">
    <source>
        <dbReference type="EMBL" id="MBC1797904.1"/>
    </source>
</evidence>
<evidence type="ECO:0000313" key="39">
    <source>
        <dbReference type="Proteomes" id="UP000548082"/>
    </source>
</evidence>
<dbReference type="eggNOG" id="COG1828">
    <property type="taxonomic scope" value="Bacteria"/>
</dbReference>
<gene>
    <name evidence="6 8" type="primary">purS</name>
    <name evidence="7" type="ORF">EP57_01350</name>
    <name evidence="8" type="ORF">HB759_14550</name>
    <name evidence="10" type="ORF">HB836_14400</name>
    <name evidence="9" type="ORF">HB847_13840</name>
    <name evidence="12" type="ORF">HB902_15095</name>
    <name evidence="14" type="ORF">HB904_16530</name>
    <name evidence="13" type="ORF">HB907_16570</name>
    <name evidence="26" type="ORF">HBP98_15425</name>
    <name evidence="15" type="ORF">HCA46_15335</name>
    <name evidence="16" type="ORF">HCA55_14310</name>
    <name evidence="17" type="ORF">HCA78_15855</name>
    <name evidence="18" type="ORF">HCB06_14640</name>
    <name evidence="22" type="ORF">HCB25_14475</name>
    <name evidence="19" type="ORF">HCB26_14840</name>
    <name evidence="20" type="ORF">HCB27_15635</name>
    <name evidence="21" type="ORF">HCB35_17210</name>
    <name evidence="23" type="ORF">HCB69_14005</name>
    <name evidence="24" type="ORF">HCC36_15795</name>
    <name evidence="11" type="ORF">HCI99_14225</name>
    <name evidence="25" type="ORF">HCJ81_10475</name>
</gene>
<dbReference type="PANTHER" id="PTHR34696">
    <property type="entry name" value="PHOSPHORIBOSYLFORMYLGLYCINAMIDINE SYNTHASE SUBUNIT PURS"/>
    <property type="match status" value="1"/>
</dbReference>
<evidence type="ECO:0000313" key="9">
    <source>
        <dbReference type="EMBL" id="MBC1373432.1"/>
    </source>
</evidence>
<evidence type="ECO:0000313" key="25">
    <source>
        <dbReference type="EMBL" id="MBC2311316.1"/>
    </source>
</evidence>
<dbReference type="EMBL" id="JAASTX010000023">
    <property type="protein sequence ID" value="MBC1492972.1"/>
    <property type="molecule type" value="Genomic_DNA"/>
</dbReference>
<dbReference type="STRING" id="1552123.EP57_01350"/>
<evidence type="ECO:0000313" key="15">
    <source>
        <dbReference type="EMBL" id="MBC1780217.1"/>
    </source>
</evidence>
<evidence type="ECO:0000313" key="44">
    <source>
        <dbReference type="Proteomes" id="UP000585696"/>
    </source>
</evidence>
<dbReference type="Proteomes" id="UP000591929">
    <property type="component" value="Unassembled WGS sequence"/>
</dbReference>
<accession>A0A099WI93</accession>
<dbReference type="Proteomes" id="UP000541955">
    <property type="component" value="Unassembled WGS sequence"/>
</dbReference>
<dbReference type="Proteomes" id="UP000550367">
    <property type="component" value="Unassembled WGS sequence"/>
</dbReference>
<dbReference type="Proteomes" id="UP000529446">
    <property type="component" value="Unassembled WGS sequence"/>
</dbReference>
<dbReference type="Proteomes" id="UP000533953">
    <property type="component" value="Unassembled WGS sequence"/>
</dbReference>
<dbReference type="EMBL" id="JAARZT010000041">
    <property type="protein sequence ID" value="MBC2294687.1"/>
    <property type="molecule type" value="Genomic_DNA"/>
</dbReference>
<comment type="function">
    <text evidence="6">Part of the phosphoribosylformylglycinamidine synthase complex involved in the purines biosynthetic pathway. Catalyzes the ATP-dependent conversion of formylglycinamide ribonucleotide (FGAR) and glutamine to yield formylglycinamidine ribonucleotide (FGAM) and glutamate. The FGAM synthase complex is composed of three subunits. PurQ produces an ammonia molecule by converting glutamine to glutamate. PurL transfers the ammonia molecule to FGAR to form FGAM in an ATP-dependent manner. PurS interacts with PurQ and PurL and is thought to assist in the transfer of the ammonia molecule from PurQ to PurL.</text>
</comment>
<evidence type="ECO:0000313" key="14">
    <source>
        <dbReference type="EMBL" id="MBC1617808.1"/>
    </source>
</evidence>
<protein>
    <recommendedName>
        <fullName evidence="6">Phosphoribosylformylglycinamidine synthase subunit PurS</fullName>
        <shortName evidence="6">FGAM synthase</shortName>
        <ecNumber evidence="6">6.3.5.3</ecNumber>
    </recommendedName>
    <alternativeName>
        <fullName evidence="6">Formylglycinamide ribonucleotide amidotransferase subunit III</fullName>
        <shortName evidence="6">FGAR amidotransferase III</shortName>
        <shortName evidence="6">FGAR-AT III</shortName>
    </alternativeName>
    <alternativeName>
        <fullName evidence="6">Phosphoribosylformylglycinamidine synthase subunit III</fullName>
    </alternativeName>
</protein>
<keyword evidence="4 6" id="KW-0658">Purine biosynthesis</keyword>
<dbReference type="Proteomes" id="UP000546244">
    <property type="component" value="Unassembled WGS sequence"/>
</dbReference>
<evidence type="ECO:0000313" key="23">
    <source>
        <dbReference type="EMBL" id="MBC2285499.1"/>
    </source>
</evidence>
<proteinExistence type="inferred from homology"/>
<dbReference type="InterPro" id="IPR036604">
    <property type="entry name" value="PurS-like_sf"/>
</dbReference>
<dbReference type="AlphaFoldDB" id="A0A099WI93"/>
<dbReference type="Proteomes" id="UP000553016">
    <property type="component" value="Unassembled WGS sequence"/>
</dbReference>
<dbReference type="EMBL" id="JAARMV010000005">
    <property type="protein sequence ID" value="MBC2373401.1"/>
    <property type="molecule type" value="Genomic_DNA"/>
</dbReference>
<evidence type="ECO:0000313" key="13">
    <source>
        <dbReference type="EMBL" id="MBC1567023.1"/>
    </source>
</evidence>
<evidence type="ECO:0000313" key="21">
    <source>
        <dbReference type="EMBL" id="MBC2242217.1"/>
    </source>
</evidence>
<evidence type="ECO:0000313" key="17">
    <source>
        <dbReference type="EMBL" id="MBC2005251.1"/>
    </source>
</evidence>
<dbReference type="GO" id="GO:0006189">
    <property type="term" value="P:'de novo' IMP biosynthetic process"/>
    <property type="evidence" value="ECO:0007669"/>
    <property type="project" value="UniProtKB-UniRule"/>
</dbReference>
<reference evidence="28 29" key="2">
    <citation type="submission" date="2020-03" db="EMBL/GenBank/DDBJ databases">
        <title>Soil Listeria distribution.</title>
        <authorList>
            <person name="Liao J."/>
            <person name="Wiedmann M."/>
        </authorList>
    </citation>
    <scope>NUCLEOTIDE SEQUENCE [LARGE SCALE GENOMIC DNA]</scope>
    <source>
        <strain evidence="25 42">FSL L7-0039</strain>
        <strain evidence="24 34">FSL L7-0051</strain>
        <strain evidence="23 44">FSL L7-0054</strain>
        <strain evidence="21 41">FSL L7-0149</strain>
        <strain evidence="22 40">FSL L7-0153</strain>
        <strain evidence="19 28">FSL L7-0245</strain>
        <strain evidence="20 32">FSL L7-0259</strain>
        <strain evidence="18 29">FSL L7-0360</strain>
        <strain evidence="17 37">FSL L7-0435</strain>
        <strain evidence="16 39">FSL L7-0990</strain>
        <strain evidence="15 38">FSL L7-1017</strain>
        <strain evidence="14 43">FSL L7-1299</strain>
        <strain evidence="12 33">FSL L7-1387</strain>
        <strain evidence="13 45">FSL L7-1427</strain>
        <strain evidence="11 31">FSL L7-1547</strain>
        <strain evidence="10 35">FSL L7-1658</strain>
        <strain evidence="9 46">FSL L7-1681</strain>
        <strain evidence="8 30">FSL L7-1833</strain>
        <strain evidence="26 36">FSL L7-1850</strain>
    </source>
</reference>
<evidence type="ECO:0000313" key="20">
    <source>
        <dbReference type="EMBL" id="MBC2178061.1"/>
    </source>
</evidence>
<evidence type="ECO:0000256" key="6">
    <source>
        <dbReference type="HAMAP-Rule" id="MF_01926"/>
    </source>
</evidence>
<evidence type="ECO:0000256" key="3">
    <source>
        <dbReference type="ARBA" id="ARBA00022741"/>
    </source>
</evidence>
<evidence type="ECO:0000313" key="12">
    <source>
        <dbReference type="EMBL" id="MBC1563399.1"/>
    </source>
</evidence>
<keyword evidence="2 6" id="KW-0436">Ligase</keyword>
<dbReference type="Proteomes" id="UP000544413">
    <property type="component" value="Unassembled WGS sequence"/>
</dbReference>
<dbReference type="Proteomes" id="UP000548082">
    <property type="component" value="Unassembled WGS sequence"/>
</dbReference>
<evidence type="ECO:0000313" key="26">
    <source>
        <dbReference type="EMBL" id="MBC2373401.1"/>
    </source>
</evidence>
<dbReference type="GeneID" id="58716092"/>
<evidence type="ECO:0000313" key="27">
    <source>
        <dbReference type="Proteomes" id="UP000029844"/>
    </source>
</evidence>
<evidence type="ECO:0000256" key="4">
    <source>
        <dbReference type="ARBA" id="ARBA00022755"/>
    </source>
</evidence>
<evidence type="ECO:0000313" key="42">
    <source>
        <dbReference type="Proteomes" id="UP000565628"/>
    </source>
</evidence>
<evidence type="ECO:0000313" key="37">
    <source>
        <dbReference type="Proteomes" id="UP000546806"/>
    </source>
</evidence>
<dbReference type="EMBL" id="JAAROL010000007">
    <property type="protein sequence ID" value="MBC1333162.1"/>
    <property type="molecule type" value="Genomic_DNA"/>
</dbReference>
<evidence type="ECO:0000313" key="10">
    <source>
        <dbReference type="EMBL" id="MBC1402780.1"/>
    </source>
</evidence>
<evidence type="ECO:0000313" key="19">
    <source>
        <dbReference type="EMBL" id="MBC2167852.1"/>
    </source>
</evidence>
<evidence type="ECO:0000313" key="40">
    <source>
        <dbReference type="Proteomes" id="UP000550367"/>
    </source>
</evidence>
<dbReference type="EMBL" id="JAARYH010000007">
    <property type="protein sequence ID" value="MBC2167852.1"/>
    <property type="molecule type" value="Genomic_DNA"/>
</dbReference>
<dbReference type="Proteomes" id="UP000546806">
    <property type="component" value="Unassembled WGS sequence"/>
</dbReference>
<dbReference type="Proteomes" id="UP000519573">
    <property type="component" value="Unassembled WGS sequence"/>
</dbReference>
<evidence type="ECO:0000256" key="1">
    <source>
        <dbReference type="ARBA" id="ARBA00022490"/>
    </source>
</evidence>
<comment type="caution">
    <text evidence="7">The sequence shown here is derived from an EMBL/GenBank/DDBJ whole genome shotgun (WGS) entry which is preliminary data.</text>
</comment>
<evidence type="ECO:0000313" key="31">
    <source>
        <dbReference type="Proteomes" id="UP000533953"/>
    </source>
</evidence>
<comment type="subcellular location">
    <subcellularLocation>
        <location evidence="6">Cytoplasm</location>
    </subcellularLocation>
</comment>
<evidence type="ECO:0000313" key="34">
    <source>
        <dbReference type="Proteomes" id="UP000543005"/>
    </source>
</evidence>
<dbReference type="EMBL" id="JAARUV010000007">
    <property type="protein sequence ID" value="MBC1780217.1"/>
    <property type="molecule type" value="Genomic_DNA"/>
</dbReference>
<dbReference type="EMBL" id="JAARRU010000008">
    <property type="protein sequence ID" value="MBC1567023.1"/>
    <property type="molecule type" value="Genomic_DNA"/>
</dbReference>
<keyword evidence="1 6" id="KW-0963">Cytoplasm</keyword>